<comment type="similarity">
    <text evidence="2 13">Belongs to the FGGY kinase family.</text>
</comment>
<evidence type="ECO:0000256" key="10">
    <source>
        <dbReference type="ARBA" id="ARBA00052101"/>
    </source>
</evidence>
<dbReference type="Proteomes" id="UP000070539">
    <property type="component" value="Unassembled WGS sequence"/>
</dbReference>
<dbReference type="EC" id="2.7.1.30" evidence="3"/>
<evidence type="ECO:0000256" key="3">
    <source>
        <dbReference type="ARBA" id="ARBA00012099"/>
    </source>
</evidence>
<gene>
    <name evidence="16" type="primary">glpK_3</name>
    <name evidence="16" type="ORF">CLNEO_14970</name>
</gene>
<dbReference type="InterPro" id="IPR043129">
    <property type="entry name" value="ATPase_NBD"/>
</dbReference>
<keyword evidence="5" id="KW-0547">Nucleotide-binding</keyword>
<dbReference type="SUPFAM" id="SSF53067">
    <property type="entry name" value="Actin-like ATPase domain"/>
    <property type="match status" value="2"/>
</dbReference>
<dbReference type="FunFam" id="3.30.420.40:FF:000008">
    <property type="entry name" value="Glycerol kinase"/>
    <property type="match status" value="1"/>
</dbReference>
<evidence type="ECO:0000256" key="11">
    <source>
        <dbReference type="ARBA" id="ARBA00054633"/>
    </source>
</evidence>
<dbReference type="InterPro" id="IPR000577">
    <property type="entry name" value="Carb_kinase_FGGY"/>
</dbReference>
<keyword evidence="8" id="KW-0067">ATP-binding</keyword>
<reference evidence="16 17" key="1">
    <citation type="submission" date="2016-01" db="EMBL/GenBank/DDBJ databases">
        <title>Genome sequence of Clostridium neopropionicum X4, DSM-3847.</title>
        <authorList>
            <person name="Poehlein A."/>
            <person name="Beck M.H."/>
            <person name="Bengelsdorf F.R."/>
            <person name="Daniel R."/>
            <person name="Duerre P."/>
        </authorList>
    </citation>
    <scope>NUCLEOTIDE SEQUENCE [LARGE SCALE GENOMIC DNA]</scope>
    <source>
        <strain evidence="16 17">DSM-3847</strain>
    </source>
</reference>
<dbReference type="PROSITE" id="PS00933">
    <property type="entry name" value="FGGY_KINASES_1"/>
    <property type="match status" value="1"/>
</dbReference>
<name>A0A136WEL7_9FIRM</name>
<dbReference type="Gene3D" id="3.30.420.40">
    <property type="match status" value="2"/>
</dbReference>
<evidence type="ECO:0000259" key="15">
    <source>
        <dbReference type="Pfam" id="PF02782"/>
    </source>
</evidence>
<keyword evidence="6 13" id="KW-0418">Kinase</keyword>
<dbReference type="PATRIC" id="fig|36847.3.peg.1744"/>
<dbReference type="EMBL" id="LRVM01000004">
    <property type="protein sequence ID" value="KXL52955.1"/>
    <property type="molecule type" value="Genomic_DNA"/>
</dbReference>
<dbReference type="PANTHER" id="PTHR10196">
    <property type="entry name" value="SUGAR KINASE"/>
    <property type="match status" value="1"/>
</dbReference>
<evidence type="ECO:0000256" key="6">
    <source>
        <dbReference type="ARBA" id="ARBA00022777"/>
    </source>
</evidence>
<evidence type="ECO:0000313" key="17">
    <source>
        <dbReference type="Proteomes" id="UP000070539"/>
    </source>
</evidence>
<dbReference type="InterPro" id="IPR018485">
    <property type="entry name" value="FGGY_C"/>
</dbReference>
<dbReference type="STRING" id="36847.CLNEO_14970"/>
<dbReference type="PROSITE" id="PS00445">
    <property type="entry name" value="FGGY_KINASES_2"/>
    <property type="match status" value="1"/>
</dbReference>
<dbReference type="GO" id="GO:0019563">
    <property type="term" value="P:glycerol catabolic process"/>
    <property type="evidence" value="ECO:0007669"/>
    <property type="project" value="TreeGrafter"/>
</dbReference>
<dbReference type="PANTHER" id="PTHR10196:SF69">
    <property type="entry name" value="GLYCEROL KINASE"/>
    <property type="match status" value="1"/>
</dbReference>
<comment type="pathway">
    <text evidence="1">Polyol metabolism; glycerol degradation via glycerol kinase pathway; sn-glycerol 3-phosphate from glycerol: step 1/1.</text>
</comment>
<dbReference type="Pfam" id="PF02782">
    <property type="entry name" value="FGGY_C"/>
    <property type="match status" value="1"/>
</dbReference>
<keyword evidence="17" id="KW-1185">Reference proteome</keyword>
<dbReference type="GO" id="GO:0005829">
    <property type="term" value="C:cytosol"/>
    <property type="evidence" value="ECO:0007669"/>
    <property type="project" value="TreeGrafter"/>
</dbReference>
<evidence type="ECO:0000259" key="14">
    <source>
        <dbReference type="Pfam" id="PF00370"/>
    </source>
</evidence>
<feature type="domain" description="Carbohydrate kinase FGGY C-terminal" evidence="15">
    <location>
        <begin position="262"/>
        <end position="448"/>
    </location>
</feature>
<evidence type="ECO:0000256" key="9">
    <source>
        <dbReference type="ARBA" id="ARBA00043149"/>
    </source>
</evidence>
<dbReference type="InterPro" id="IPR018483">
    <property type="entry name" value="Carb_kinase_FGGY_CS"/>
</dbReference>
<dbReference type="RefSeq" id="WP_066086839.1">
    <property type="nucleotide sequence ID" value="NZ_LRVM01000004.1"/>
</dbReference>
<dbReference type="PIRSF" id="PIRSF000538">
    <property type="entry name" value="GlpK"/>
    <property type="match status" value="1"/>
</dbReference>
<dbReference type="CDD" id="cd07769">
    <property type="entry name" value="ASKHA_NBD_FGGY_GK"/>
    <property type="match status" value="1"/>
</dbReference>
<dbReference type="FunFam" id="3.30.420.40:FF:000007">
    <property type="entry name" value="Glycerol kinase"/>
    <property type="match status" value="1"/>
</dbReference>
<comment type="caution">
    <text evidence="16">The sequence shown here is derived from an EMBL/GenBank/DDBJ whole genome shotgun (WGS) entry which is preliminary data.</text>
</comment>
<evidence type="ECO:0000256" key="1">
    <source>
        <dbReference type="ARBA" id="ARBA00005190"/>
    </source>
</evidence>
<comment type="catalytic activity">
    <reaction evidence="10">
        <text>glycerol + ATP = sn-glycerol 3-phosphate + ADP + H(+)</text>
        <dbReference type="Rhea" id="RHEA:21644"/>
        <dbReference type="ChEBI" id="CHEBI:15378"/>
        <dbReference type="ChEBI" id="CHEBI:17754"/>
        <dbReference type="ChEBI" id="CHEBI:30616"/>
        <dbReference type="ChEBI" id="CHEBI:57597"/>
        <dbReference type="ChEBI" id="CHEBI:456216"/>
        <dbReference type="EC" id="2.7.1.30"/>
    </reaction>
</comment>
<organism evidence="16 17">
    <name type="scientific">Anaerotignum neopropionicum</name>
    <dbReference type="NCBI Taxonomy" id="36847"/>
    <lineage>
        <taxon>Bacteria</taxon>
        <taxon>Bacillati</taxon>
        <taxon>Bacillota</taxon>
        <taxon>Clostridia</taxon>
        <taxon>Lachnospirales</taxon>
        <taxon>Anaerotignaceae</taxon>
        <taxon>Anaerotignum</taxon>
    </lineage>
</organism>
<evidence type="ECO:0000313" key="16">
    <source>
        <dbReference type="EMBL" id="KXL52955.1"/>
    </source>
</evidence>
<evidence type="ECO:0000256" key="8">
    <source>
        <dbReference type="ARBA" id="ARBA00022840"/>
    </source>
</evidence>
<dbReference type="AlphaFoldDB" id="A0A136WEL7"/>
<dbReference type="GO" id="GO:0004370">
    <property type="term" value="F:glycerol kinase activity"/>
    <property type="evidence" value="ECO:0007669"/>
    <property type="project" value="UniProtKB-EC"/>
</dbReference>
<dbReference type="NCBIfam" id="NF000756">
    <property type="entry name" value="PRK00047.1"/>
    <property type="match status" value="1"/>
</dbReference>
<dbReference type="GO" id="GO:0006072">
    <property type="term" value="P:glycerol-3-phosphate metabolic process"/>
    <property type="evidence" value="ECO:0007669"/>
    <property type="project" value="InterPro"/>
</dbReference>
<dbReference type="GO" id="GO:0005524">
    <property type="term" value="F:ATP binding"/>
    <property type="evidence" value="ECO:0007669"/>
    <property type="project" value="UniProtKB-KW"/>
</dbReference>
<keyword evidence="4 13" id="KW-0808">Transferase</keyword>
<dbReference type="NCBIfam" id="TIGR01311">
    <property type="entry name" value="glycerol_kin"/>
    <property type="match status" value="1"/>
</dbReference>
<evidence type="ECO:0000256" key="12">
    <source>
        <dbReference type="ARBA" id="ARBA00063665"/>
    </source>
</evidence>
<accession>A0A136WEL7</accession>
<dbReference type="Pfam" id="PF00370">
    <property type="entry name" value="FGGY_N"/>
    <property type="match status" value="1"/>
</dbReference>
<sequence length="498" mass="54562">MGAKYYLGLDQGTTGVTAILFDQEWHVVSRGYEKISLLYPKTGWVEHNPKEVWNSVLAATAQALGNIGVSASSLLCIGLNHEGETVLAWNRATGEPIYNAIVWQDRRTSRRADLMADEYNDLVHNKTGLLIDSYFTAPKLQWIMENVPEAKTLAGQGNLLIGTIDTWMVWKMTHGQIHVTDASTASRTLLFNIHTGDWDEDLLQLFDIPINALPEIKDSACIYGHTDPLDFLGANIPISGILVDQQAALAGQACVTPGTIKTTYGTGCFMLMNSGETAVCAGSGLLPTVAWQLKGKRTYALDGGVYITGGAVKWLHDNLNIISSFQETESMAMSVPDNGGVFFVPAFTGLAAPHWDSYASGMLIGLTGATEKAHIVRATLEATAYQVRDVLDIMSKDAKVPITVMRCNGGPTTNRFLMQFQADILGIPLDIPQVADTTALGAAFMGAVGIGEYSSIDDISNIWKLHHRYEPKMSADQRDTLLYNWHRAVERAKYWRED</sequence>
<proteinExistence type="inferred from homology"/>
<evidence type="ECO:0000256" key="5">
    <source>
        <dbReference type="ARBA" id="ARBA00022741"/>
    </source>
</evidence>
<protein>
    <recommendedName>
        <fullName evidence="3">glycerol kinase</fullName>
        <ecNumber evidence="3">2.7.1.30</ecNumber>
    </recommendedName>
    <alternativeName>
        <fullName evidence="9">ATP:glycerol 3-phosphotransferase</fullName>
    </alternativeName>
</protein>
<keyword evidence="7" id="KW-0319">Glycerol metabolism</keyword>
<evidence type="ECO:0000256" key="7">
    <source>
        <dbReference type="ARBA" id="ARBA00022798"/>
    </source>
</evidence>
<evidence type="ECO:0000256" key="4">
    <source>
        <dbReference type="ARBA" id="ARBA00022679"/>
    </source>
</evidence>
<comment type="subunit">
    <text evidence="12">Homotetramer and homodimer (in equilibrium).</text>
</comment>
<dbReference type="OrthoDB" id="9805576at2"/>
<feature type="domain" description="Carbohydrate kinase FGGY N-terminal" evidence="14">
    <location>
        <begin position="5"/>
        <end position="251"/>
    </location>
</feature>
<dbReference type="InterPro" id="IPR005999">
    <property type="entry name" value="Glycerol_kin"/>
</dbReference>
<comment type="function">
    <text evidence="11">Key enzyme in the regulation of glycerol uptake and metabolism. Catalyzes the phosphorylation of glycerol to yield sn-glycerol 3-phosphate.</text>
</comment>
<dbReference type="InterPro" id="IPR018484">
    <property type="entry name" value="FGGY_N"/>
</dbReference>
<evidence type="ECO:0000256" key="13">
    <source>
        <dbReference type="RuleBase" id="RU003733"/>
    </source>
</evidence>
<evidence type="ECO:0000256" key="2">
    <source>
        <dbReference type="ARBA" id="ARBA00009156"/>
    </source>
</evidence>